<name>A0A397II49_9GLOM</name>
<organism evidence="1 2">
    <name type="scientific">Diversispora epigaea</name>
    <dbReference type="NCBI Taxonomy" id="1348612"/>
    <lineage>
        <taxon>Eukaryota</taxon>
        <taxon>Fungi</taxon>
        <taxon>Fungi incertae sedis</taxon>
        <taxon>Mucoromycota</taxon>
        <taxon>Glomeromycotina</taxon>
        <taxon>Glomeromycetes</taxon>
        <taxon>Diversisporales</taxon>
        <taxon>Diversisporaceae</taxon>
        <taxon>Diversispora</taxon>
    </lineage>
</organism>
<dbReference type="AlphaFoldDB" id="A0A397II49"/>
<evidence type="ECO:0008006" key="3">
    <source>
        <dbReference type="Google" id="ProtNLM"/>
    </source>
</evidence>
<evidence type="ECO:0000313" key="1">
    <source>
        <dbReference type="EMBL" id="RHZ74527.1"/>
    </source>
</evidence>
<dbReference type="OrthoDB" id="2331676at2759"/>
<reference evidence="1 2" key="1">
    <citation type="submission" date="2018-08" db="EMBL/GenBank/DDBJ databases">
        <title>Genome and evolution of the arbuscular mycorrhizal fungus Diversispora epigaea (formerly Glomus versiforme) and its bacterial endosymbionts.</title>
        <authorList>
            <person name="Sun X."/>
            <person name="Fei Z."/>
            <person name="Harrison M."/>
        </authorList>
    </citation>
    <scope>NUCLEOTIDE SEQUENCE [LARGE SCALE GENOMIC DNA]</scope>
    <source>
        <strain evidence="1 2">IT104</strain>
    </source>
</reference>
<evidence type="ECO:0000313" key="2">
    <source>
        <dbReference type="Proteomes" id="UP000266861"/>
    </source>
</evidence>
<comment type="caution">
    <text evidence="1">The sequence shown here is derived from an EMBL/GenBank/DDBJ whole genome shotgun (WGS) entry which is preliminary data.</text>
</comment>
<gene>
    <name evidence="1" type="ORF">Glove_221g32</name>
</gene>
<proteinExistence type="predicted"/>
<dbReference type="EMBL" id="PQFF01000206">
    <property type="protein sequence ID" value="RHZ74527.1"/>
    <property type="molecule type" value="Genomic_DNA"/>
</dbReference>
<sequence>MTNSITKITSLTSILPCNNQLECKICEKIYKRLSALIRHKKIIQDANVIKPIVYILPKRAIEETCQALVYYIKEKLKQHSRHVGNVNIIFSYTESQFFELGVKYFSQYQKTFVLFHQTLSIPSDSDPLQELQKSNPFLKPDSLQNQKLICIRKKIQKLKPIQIIIG</sequence>
<protein>
    <recommendedName>
        <fullName evidence="3">C2H2-type domain-containing protein</fullName>
    </recommendedName>
</protein>
<accession>A0A397II49</accession>
<dbReference type="Proteomes" id="UP000266861">
    <property type="component" value="Unassembled WGS sequence"/>
</dbReference>
<keyword evidence="2" id="KW-1185">Reference proteome</keyword>